<reference evidence="2 3" key="1">
    <citation type="journal article" date="2023" name="J. Hered.">
        <title>Chromosome-level genome of the wood stork (Mycteria americana) provides insight into avian chromosome evolution.</title>
        <authorList>
            <person name="Flamio R. Jr."/>
            <person name="Ramstad K.M."/>
        </authorList>
    </citation>
    <scope>NUCLEOTIDE SEQUENCE [LARGE SCALE GENOMIC DNA]</scope>
    <source>
        <strain evidence="2">JAX WOST 10</strain>
    </source>
</reference>
<sequence>MVPSDRTRGNRHKLKHRRFPLNIMKLFFICEHWHRLPREVVKSLSLKIVKSHLDMVLGNWLKHLWTLKRDLSNPPRKQLLTWSIKDPVPLMVGHDQQCGTQVPVHAISCSSRKGHFPCLGISVAPGARYDTAEQHQAISTQLRLAVSYGMGDLSNECLTSKIRLEESRDDIEGIGMKTEKKKRKYMRSAFRDIKYSEPVMTHSDVGVYIWSDESCLESLKDKGKTLNWRQPLTKSKLDRFPLTFCFRKTETRDEKGEERTRVKEERNKKEKEERKGKKGLGMFYSYTEHIQLNRASFAETLLKMPQEAKPSMWGELRSSGTFSQMTTSFESSSMNVYLCQLDRINKYAPVNQTWIYWALYMLSMTPYGIE</sequence>
<dbReference type="Proteomes" id="UP001333110">
    <property type="component" value="Unassembled WGS sequence"/>
</dbReference>
<accession>A0AAN7N405</accession>
<comment type="caution">
    <text evidence="2">The sequence shown here is derived from an EMBL/GenBank/DDBJ whole genome shotgun (WGS) entry which is preliminary data.</text>
</comment>
<protein>
    <submittedName>
        <fullName evidence="2">Uncharacterized protein</fullName>
    </submittedName>
</protein>
<proteinExistence type="predicted"/>
<organism evidence="2 3">
    <name type="scientific">Mycteria americana</name>
    <name type="common">Wood stork</name>
    <dbReference type="NCBI Taxonomy" id="33587"/>
    <lineage>
        <taxon>Eukaryota</taxon>
        <taxon>Metazoa</taxon>
        <taxon>Chordata</taxon>
        <taxon>Craniata</taxon>
        <taxon>Vertebrata</taxon>
        <taxon>Euteleostomi</taxon>
        <taxon>Archelosauria</taxon>
        <taxon>Archosauria</taxon>
        <taxon>Dinosauria</taxon>
        <taxon>Saurischia</taxon>
        <taxon>Theropoda</taxon>
        <taxon>Coelurosauria</taxon>
        <taxon>Aves</taxon>
        <taxon>Neognathae</taxon>
        <taxon>Neoaves</taxon>
        <taxon>Aequornithes</taxon>
        <taxon>Ciconiiformes</taxon>
        <taxon>Ciconiidae</taxon>
        <taxon>Mycteria</taxon>
    </lineage>
</organism>
<keyword evidence="3" id="KW-1185">Reference proteome</keyword>
<name>A0AAN7N405_MYCAM</name>
<feature type="region of interest" description="Disordered" evidence="1">
    <location>
        <begin position="255"/>
        <end position="274"/>
    </location>
</feature>
<evidence type="ECO:0000313" key="2">
    <source>
        <dbReference type="EMBL" id="KAK4819000.1"/>
    </source>
</evidence>
<evidence type="ECO:0000313" key="3">
    <source>
        <dbReference type="Proteomes" id="UP001333110"/>
    </source>
</evidence>
<dbReference type="AlphaFoldDB" id="A0AAN7N405"/>
<dbReference type="EMBL" id="JAUNZN010000007">
    <property type="protein sequence ID" value="KAK4819000.1"/>
    <property type="molecule type" value="Genomic_DNA"/>
</dbReference>
<gene>
    <name evidence="2" type="ORF">QYF61_022831</name>
</gene>
<evidence type="ECO:0000256" key="1">
    <source>
        <dbReference type="SAM" id="MobiDB-lite"/>
    </source>
</evidence>